<evidence type="ECO:0000313" key="2">
    <source>
        <dbReference type="EMBL" id="KAF4506964.1"/>
    </source>
</evidence>
<feature type="transmembrane region" description="Helical" evidence="1">
    <location>
        <begin position="272"/>
        <end position="297"/>
    </location>
</feature>
<keyword evidence="1" id="KW-0472">Membrane</keyword>
<dbReference type="EMBL" id="JAAVMX010000006">
    <property type="protein sequence ID" value="KAF4506964.1"/>
    <property type="molecule type" value="Genomic_DNA"/>
</dbReference>
<keyword evidence="1" id="KW-1133">Transmembrane helix</keyword>
<dbReference type="AlphaFoldDB" id="A0A8H4PNF7"/>
<feature type="transmembrane region" description="Helical" evidence="1">
    <location>
        <begin position="244"/>
        <end position="266"/>
    </location>
</feature>
<evidence type="ECO:0000313" key="3">
    <source>
        <dbReference type="Proteomes" id="UP000557566"/>
    </source>
</evidence>
<keyword evidence="1" id="KW-0812">Transmembrane</keyword>
<proteinExistence type="predicted"/>
<evidence type="ECO:0000256" key="1">
    <source>
        <dbReference type="SAM" id="Phobius"/>
    </source>
</evidence>
<protein>
    <submittedName>
        <fullName evidence="2">Uncharacterized protein</fullName>
    </submittedName>
</protein>
<dbReference type="Proteomes" id="UP000557566">
    <property type="component" value="Unassembled WGS sequence"/>
</dbReference>
<gene>
    <name evidence="2" type="ORF">G6O67_005645</name>
</gene>
<dbReference type="OrthoDB" id="3009728at2759"/>
<accession>A0A8H4PNF7</accession>
<sequence>MTTLPDDRSTATSRSTAQYQHFFPGWGYILRRHLGGECRGVMANYMDASFPDAGISYQVLDCLLRQFTEFRKAELSASAVVLGVIPSILQLLSPTPAETATLALRRPVLALLLSASTASSSPLRPGQRVGEPAPPPHSDAPLPGLAVFPAAVSALEYAVAAAAAANTAYRTYQLCVWTVCTFSPTQAFLPAVWHAAALFLHLLGWTATLVRFRGGRGRWLGSELTPSAWAGGFALEKRRGGPGYVLLAMESVMYVAVPMQIFYGTIILSSLVFVSVFDAVVLACWYALSTVLCRAILVYEIAGMRQQ</sequence>
<organism evidence="2 3">
    <name type="scientific">Ophiocordyceps sinensis</name>
    <dbReference type="NCBI Taxonomy" id="72228"/>
    <lineage>
        <taxon>Eukaryota</taxon>
        <taxon>Fungi</taxon>
        <taxon>Dikarya</taxon>
        <taxon>Ascomycota</taxon>
        <taxon>Pezizomycotina</taxon>
        <taxon>Sordariomycetes</taxon>
        <taxon>Hypocreomycetidae</taxon>
        <taxon>Hypocreales</taxon>
        <taxon>Ophiocordycipitaceae</taxon>
        <taxon>Ophiocordyceps</taxon>
    </lineage>
</organism>
<comment type="caution">
    <text evidence="2">The sequence shown here is derived from an EMBL/GenBank/DDBJ whole genome shotgun (WGS) entry which is preliminary data.</text>
</comment>
<feature type="transmembrane region" description="Helical" evidence="1">
    <location>
        <begin position="191"/>
        <end position="210"/>
    </location>
</feature>
<keyword evidence="3" id="KW-1185">Reference proteome</keyword>
<reference evidence="2 3" key="1">
    <citation type="journal article" date="2020" name="Genome Biol. Evol.">
        <title>A new high-quality draft genome assembly of the Chinese cordyceps Ophiocordyceps sinensis.</title>
        <authorList>
            <person name="Shu R."/>
            <person name="Zhang J."/>
            <person name="Meng Q."/>
            <person name="Zhang H."/>
            <person name="Zhou G."/>
            <person name="Li M."/>
            <person name="Wu P."/>
            <person name="Zhao Y."/>
            <person name="Chen C."/>
            <person name="Qin Q."/>
        </authorList>
    </citation>
    <scope>NUCLEOTIDE SEQUENCE [LARGE SCALE GENOMIC DNA]</scope>
    <source>
        <strain evidence="2 3">IOZ07</strain>
    </source>
</reference>
<name>A0A8H4PNF7_9HYPO</name>